<gene>
    <name evidence="14" type="ORF">BN873_270106</name>
</gene>
<dbReference type="OrthoDB" id="9772100at2"/>
<comment type="catalytic activity">
    <reaction evidence="1">
        <text>ATP + protein L-histidine = ADP + protein N-phospho-L-histidine.</text>
        <dbReference type="EC" id="2.7.13.3"/>
    </reaction>
</comment>
<dbReference type="PANTHER" id="PTHR43065">
    <property type="entry name" value="SENSOR HISTIDINE KINASE"/>
    <property type="match status" value="1"/>
</dbReference>
<comment type="subcellular location">
    <subcellularLocation>
        <location evidence="2">Cell membrane</location>
        <topology evidence="2">Multi-pass membrane protein</topology>
    </subcellularLocation>
</comment>
<evidence type="ECO:0000313" key="14">
    <source>
        <dbReference type="EMBL" id="CDI02310.1"/>
    </source>
</evidence>
<dbReference type="GO" id="GO:0000155">
    <property type="term" value="F:phosphorelay sensor kinase activity"/>
    <property type="evidence" value="ECO:0007669"/>
    <property type="project" value="InterPro"/>
</dbReference>
<reference evidence="14" key="1">
    <citation type="submission" date="2013-07" db="EMBL/GenBank/DDBJ databases">
        <authorList>
            <person name="McIlroy S."/>
        </authorList>
    </citation>
    <scope>NUCLEOTIDE SEQUENCE [LARGE SCALE GENOMIC DNA]</scope>
    <source>
        <strain evidence="14">Run_A_D11</strain>
    </source>
</reference>
<dbReference type="PRINTS" id="PR00344">
    <property type="entry name" value="BCTRLSENSOR"/>
</dbReference>
<dbReference type="STRING" id="1400863.BN873_270106"/>
<dbReference type="Gene3D" id="1.10.287.130">
    <property type="match status" value="1"/>
</dbReference>
<evidence type="ECO:0000256" key="2">
    <source>
        <dbReference type="ARBA" id="ARBA00004651"/>
    </source>
</evidence>
<proteinExistence type="predicted"/>
<organism evidence="14 15">
    <name type="scientific">Candidatus Competibacter denitrificans Run_A_D11</name>
    <dbReference type="NCBI Taxonomy" id="1400863"/>
    <lineage>
        <taxon>Bacteria</taxon>
        <taxon>Pseudomonadati</taxon>
        <taxon>Pseudomonadota</taxon>
        <taxon>Gammaproteobacteria</taxon>
        <taxon>Candidatus Competibacteraceae</taxon>
        <taxon>Candidatus Competibacter</taxon>
    </lineage>
</organism>
<evidence type="ECO:0000259" key="13">
    <source>
        <dbReference type="PROSITE" id="PS50885"/>
    </source>
</evidence>
<evidence type="ECO:0000256" key="9">
    <source>
        <dbReference type="ARBA" id="ARBA00022989"/>
    </source>
</evidence>
<dbReference type="InterPro" id="IPR036097">
    <property type="entry name" value="HisK_dim/P_sf"/>
</dbReference>
<dbReference type="Pfam" id="PF02518">
    <property type="entry name" value="HATPase_c"/>
    <property type="match status" value="1"/>
</dbReference>
<dbReference type="SMART" id="SM00304">
    <property type="entry name" value="HAMP"/>
    <property type="match status" value="1"/>
</dbReference>
<evidence type="ECO:0000313" key="15">
    <source>
        <dbReference type="Proteomes" id="UP000035760"/>
    </source>
</evidence>
<evidence type="ECO:0000256" key="6">
    <source>
        <dbReference type="ARBA" id="ARBA00022679"/>
    </source>
</evidence>
<dbReference type="Pfam" id="PF00672">
    <property type="entry name" value="HAMP"/>
    <property type="match status" value="1"/>
</dbReference>
<dbReference type="InterPro" id="IPR004010">
    <property type="entry name" value="Double_Cache_2"/>
</dbReference>
<evidence type="ECO:0000256" key="7">
    <source>
        <dbReference type="ARBA" id="ARBA00022692"/>
    </source>
</evidence>
<reference evidence="14" key="2">
    <citation type="submission" date="2014-03" db="EMBL/GenBank/DDBJ databases">
        <title>Candidatus Competibacter-lineage genomes retrieved from metagenomes reveal functional metabolic diversity.</title>
        <authorList>
            <person name="McIlroy S.J."/>
            <person name="Albertsen M."/>
            <person name="Andresen E.K."/>
            <person name="Saunders A.M."/>
            <person name="Kristiansen R."/>
            <person name="Stokholm-Bjerregaard M."/>
            <person name="Nielsen K.L."/>
            <person name="Nielsen P.H."/>
        </authorList>
    </citation>
    <scope>NUCLEOTIDE SEQUENCE</scope>
    <source>
        <strain evidence="14">Run_A_D11</strain>
    </source>
</reference>
<protein>
    <recommendedName>
        <fullName evidence="3">histidine kinase</fullName>
        <ecNumber evidence="3">2.7.13.3</ecNumber>
    </recommendedName>
</protein>
<dbReference type="SUPFAM" id="SSF158472">
    <property type="entry name" value="HAMP domain-like"/>
    <property type="match status" value="1"/>
</dbReference>
<evidence type="ECO:0000256" key="11">
    <source>
        <dbReference type="SAM" id="Phobius"/>
    </source>
</evidence>
<dbReference type="Gene3D" id="3.30.450.20">
    <property type="entry name" value="PAS domain"/>
    <property type="match status" value="2"/>
</dbReference>
<evidence type="ECO:0000256" key="4">
    <source>
        <dbReference type="ARBA" id="ARBA00022475"/>
    </source>
</evidence>
<dbReference type="Proteomes" id="UP000035760">
    <property type="component" value="Unassembled WGS sequence"/>
</dbReference>
<keyword evidence="8 14" id="KW-0418">Kinase</keyword>
<dbReference type="EMBL" id="CBTJ020000033">
    <property type="protein sequence ID" value="CDI02310.1"/>
    <property type="molecule type" value="Genomic_DNA"/>
</dbReference>
<dbReference type="GO" id="GO:0005886">
    <property type="term" value="C:plasma membrane"/>
    <property type="evidence" value="ECO:0007669"/>
    <property type="project" value="UniProtKB-SubCell"/>
</dbReference>
<evidence type="ECO:0000259" key="12">
    <source>
        <dbReference type="PROSITE" id="PS50109"/>
    </source>
</evidence>
<dbReference type="EC" id="2.7.13.3" evidence="3"/>
<dbReference type="InterPro" id="IPR033480">
    <property type="entry name" value="sCache_2"/>
</dbReference>
<dbReference type="InterPro" id="IPR003594">
    <property type="entry name" value="HATPase_dom"/>
</dbReference>
<evidence type="ECO:0000256" key="8">
    <source>
        <dbReference type="ARBA" id="ARBA00022777"/>
    </source>
</evidence>
<dbReference type="PROSITE" id="PS50109">
    <property type="entry name" value="HIS_KIN"/>
    <property type="match status" value="1"/>
</dbReference>
<dbReference type="InterPro" id="IPR003661">
    <property type="entry name" value="HisK_dim/P_dom"/>
</dbReference>
<dbReference type="Gene3D" id="3.30.565.10">
    <property type="entry name" value="Histidine kinase-like ATPase, C-terminal domain"/>
    <property type="match status" value="1"/>
</dbReference>
<feature type="domain" description="Histidine kinase" evidence="12">
    <location>
        <begin position="440"/>
        <end position="648"/>
    </location>
</feature>
<dbReference type="InterPro" id="IPR005467">
    <property type="entry name" value="His_kinase_dom"/>
</dbReference>
<dbReference type="Pfam" id="PF08269">
    <property type="entry name" value="dCache_2"/>
    <property type="match status" value="1"/>
</dbReference>
<keyword evidence="5" id="KW-0597">Phosphoprotein</keyword>
<feature type="domain" description="HAMP" evidence="13">
    <location>
        <begin position="368"/>
        <end position="420"/>
    </location>
</feature>
<evidence type="ECO:0000256" key="10">
    <source>
        <dbReference type="ARBA" id="ARBA00023136"/>
    </source>
</evidence>
<dbReference type="CDD" id="cd06225">
    <property type="entry name" value="HAMP"/>
    <property type="match status" value="1"/>
</dbReference>
<keyword evidence="10 11" id="KW-0472">Membrane</keyword>
<evidence type="ECO:0000256" key="3">
    <source>
        <dbReference type="ARBA" id="ARBA00012438"/>
    </source>
</evidence>
<evidence type="ECO:0000256" key="5">
    <source>
        <dbReference type="ARBA" id="ARBA00022553"/>
    </source>
</evidence>
<dbReference type="PANTHER" id="PTHR43065:SF42">
    <property type="entry name" value="TWO-COMPONENT SENSOR PPRA"/>
    <property type="match status" value="1"/>
</dbReference>
<sequence>MLRCLRDLKIRGKLLAVVLPLVLLPVLGVGLIVGYVSKQEAYSGITQVTRSDLEHMTEFTLDLLNAHYQQFAVYREDKRRVVRQDLATLARFAYNLIKAQHEQQLNGRQTLEAAQEEARKAFKTISVGETGYLYAMTSKGDLTIHIAQEGKNIYAAEDEEGRRFIQEMCERALAAKPGEVLYSVYPWRNELLGETRPRNKIVAYLYFQPWDWIVAAGGYLEESYDDTAFEKQALQELKQNILAKPVGKTGYIYAMTRRGELTLHPFREGSSVYDEQDQQGHYFIREMIEHKNGWIRYPWRNQTDLAPRMKIVRYQYFAPWDWIVAVGSYEDEFYEPANLIEQHILSSMGLLTFMIGTFAATLLFFASKFLTDPIRRLTEGVREVRRGRLDTRLPVTTTDELGELAADFNEMTEVLRRNKELESTLAQQNKMASIGVLSSEVAHEINNPLGVIMGYAAHLENKMNPEDPHFRFIQQIKRESKRCKTIVQDLLSYARVPRPVRVATDLNELLAQIVDFATHHTDLEGVTVSTALAPQLPPVELDGDQIRQVAMNLMLNAAGAMSAGGRLVVGTTLNETGWIDISFQDTGSGIAPEHLEKIFEPFFTTKQRGTGLGLAITKTIVEQHGGQLAVASTVGQGTTVTVSLPSQAESA</sequence>
<dbReference type="Gene3D" id="6.10.340.10">
    <property type="match status" value="1"/>
</dbReference>
<keyword evidence="9 11" id="KW-1133">Transmembrane helix</keyword>
<dbReference type="SMART" id="SM01049">
    <property type="entry name" value="Cache_2"/>
    <property type="match status" value="2"/>
</dbReference>
<accession>W6M982</accession>
<dbReference type="CDD" id="cd00082">
    <property type="entry name" value="HisKA"/>
    <property type="match status" value="1"/>
</dbReference>
<dbReference type="RefSeq" id="WP_048672327.1">
    <property type="nucleotide sequence ID" value="NZ_CBTJ020000033.1"/>
</dbReference>
<name>W6M982_9GAMM</name>
<evidence type="ECO:0000256" key="1">
    <source>
        <dbReference type="ARBA" id="ARBA00000085"/>
    </source>
</evidence>
<feature type="transmembrane region" description="Helical" evidence="11">
    <location>
        <begin position="344"/>
        <end position="366"/>
    </location>
</feature>
<comment type="caution">
    <text evidence="14">The sequence shown here is derived from an EMBL/GenBank/DDBJ whole genome shotgun (WGS) entry which is preliminary data.</text>
</comment>
<dbReference type="AlphaFoldDB" id="W6M982"/>
<dbReference type="InterPro" id="IPR004358">
    <property type="entry name" value="Sig_transdc_His_kin-like_C"/>
</dbReference>
<dbReference type="SMART" id="SM00387">
    <property type="entry name" value="HATPase_c"/>
    <property type="match status" value="1"/>
</dbReference>
<dbReference type="Pfam" id="PF00512">
    <property type="entry name" value="HisKA"/>
    <property type="match status" value="1"/>
</dbReference>
<dbReference type="SUPFAM" id="SSF47384">
    <property type="entry name" value="Homodimeric domain of signal transducing histidine kinase"/>
    <property type="match status" value="1"/>
</dbReference>
<keyword evidence="7 11" id="KW-0812">Transmembrane</keyword>
<dbReference type="PROSITE" id="PS50885">
    <property type="entry name" value="HAMP"/>
    <property type="match status" value="1"/>
</dbReference>
<dbReference type="SMART" id="SM00388">
    <property type="entry name" value="HisKA"/>
    <property type="match status" value="1"/>
</dbReference>
<keyword evidence="15" id="KW-1185">Reference proteome</keyword>
<dbReference type="SUPFAM" id="SSF55874">
    <property type="entry name" value="ATPase domain of HSP90 chaperone/DNA topoisomerase II/histidine kinase"/>
    <property type="match status" value="1"/>
</dbReference>
<keyword evidence="6 14" id="KW-0808">Transferase</keyword>
<dbReference type="InterPro" id="IPR036890">
    <property type="entry name" value="HATPase_C_sf"/>
</dbReference>
<keyword evidence="4" id="KW-1003">Cell membrane</keyword>
<dbReference type="InterPro" id="IPR003660">
    <property type="entry name" value="HAMP_dom"/>
</dbReference>